<dbReference type="Pfam" id="PF13520">
    <property type="entry name" value="AA_permease_2"/>
    <property type="match status" value="1"/>
</dbReference>
<proteinExistence type="predicted"/>
<feature type="transmembrane region" description="Helical" evidence="5">
    <location>
        <begin position="107"/>
        <end position="140"/>
    </location>
</feature>
<keyword evidence="2 5" id="KW-0812">Transmembrane</keyword>
<keyword evidence="4 5" id="KW-0472">Membrane</keyword>
<evidence type="ECO:0000313" key="6">
    <source>
        <dbReference type="Ensembl" id="ENSSSCP00050026423.1"/>
    </source>
</evidence>
<dbReference type="InterPro" id="IPR002293">
    <property type="entry name" value="AA/rel_permease1"/>
</dbReference>
<organism evidence="6 7">
    <name type="scientific">Sus scrofa</name>
    <name type="common">Pig</name>
    <dbReference type="NCBI Taxonomy" id="9823"/>
    <lineage>
        <taxon>Eukaryota</taxon>
        <taxon>Metazoa</taxon>
        <taxon>Chordata</taxon>
        <taxon>Craniata</taxon>
        <taxon>Vertebrata</taxon>
        <taxon>Euteleostomi</taxon>
        <taxon>Mammalia</taxon>
        <taxon>Eutheria</taxon>
        <taxon>Laurasiatheria</taxon>
        <taxon>Artiodactyla</taxon>
        <taxon>Suina</taxon>
        <taxon>Suidae</taxon>
        <taxon>Sus</taxon>
    </lineage>
</organism>
<evidence type="ECO:0000256" key="2">
    <source>
        <dbReference type="ARBA" id="ARBA00022692"/>
    </source>
</evidence>
<accession>A0A8D1MRC5</accession>
<keyword evidence="3 5" id="KW-1133">Transmembrane helix</keyword>
<dbReference type="PANTHER" id="PTHR11785:SF113">
    <property type="entry name" value="LARGE NEUTRAL AMINO ACIDS TRANSPORTER SMALL SUBUNIT 2"/>
    <property type="match status" value="1"/>
</dbReference>
<reference evidence="6" key="1">
    <citation type="submission" date="2025-08" db="UniProtKB">
        <authorList>
            <consortium name="Ensembl"/>
        </authorList>
    </citation>
    <scope>IDENTIFICATION</scope>
</reference>
<comment type="subcellular location">
    <subcellularLocation>
        <location evidence="1">Membrane</location>
        <topology evidence="1">Multi-pass membrane protein</topology>
    </subcellularLocation>
</comment>
<feature type="transmembrane region" description="Helical" evidence="5">
    <location>
        <begin position="66"/>
        <end position="87"/>
    </location>
</feature>
<dbReference type="AlphaFoldDB" id="A0A8D1MRC5"/>
<protein>
    <submittedName>
        <fullName evidence="6">Solute carrier family 7 member 8</fullName>
    </submittedName>
</protein>
<evidence type="ECO:0000256" key="1">
    <source>
        <dbReference type="ARBA" id="ARBA00004141"/>
    </source>
</evidence>
<dbReference type="Gene3D" id="1.20.1740.10">
    <property type="entry name" value="Amino acid/polyamine transporter I"/>
    <property type="match status" value="1"/>
</dbReference>
<evidence type="ECO:0000256" key="3">
    <source>
        <dbReference type="ARBA" id="ARBA00022989"/>
    </source>
</evidence>
<dbReference type="PANTHER" id="PTHR11785">
    <property type="entry name" value="AMINO ACID TRANSPORTER"/>
    <property type="match status" value="1"/>
</dbReference>
<dbReference type="Ensembl" id="ENSSSCT00050061447.1">
    <property type="protein sequence ID" value="ENSSSCP00050026423.1"/>
    <property type="gene ID" value="ENSSSCG00050045091.1"/>
</dbReference>
<evidence type="ECO:0000313" key="7">
    <source>
        <dbReference type="Proteomes" id="UP000694571"/>
    </source>
</evidence>
<sequence length="209" mass="23094">MGVVQICKGQYFWLEPKNAFENFQEPDIGLIALAFLQGSFAYGGWNFLNYVTEELVDPYKNLPRAIFISIPLVTFVYVFANVAYVTAMSPQELLASNAVAVTFGEKLLGVMAWIMPISVALSTFGGVNGSLFLLPAVLCWSQGGPPSQRVGHDPCEALHPNPSPALHMHLHPADACHQYVHAHQLRGLHQLPLLWHYDCRTDSSSLEEA</sequence>
<dbReference type="InterPro" id="IPR050598">
    <property type="entry name" value="AminoAcid_Transporter"/>
</dbReference>
<dbReference type="GO" id="GO:0022857">
    <property type="term" value="F:transmembrane transporter activity"/>
    <property type="evidence" value="ECO:0007669"/>
    <property type="project" value="InterPro"/>
</dbReference>
<feature type="transmembrane region" description="Helical" evidence="5">
    <location>
        <begin position="28"/>
        <end position="45"/>
    </location>
</feature>
<gene>
    <name evidence="6" type="primary">SLC7A8</name>
</gene>
<dbReference type="GO" id="GO:0016020">
    <property type="term" value="C:membrane"/>
    <property type="evidence" value="ECO:0007669"/>
    <property type="project" value="UniProtKB-SubCell"/>
</dbReference>
<evidence type="ECO:0000256" key="4">
    <source>
        <dbReference type="ARBA" id="ARBA00023136"/>
    </source>
</evidence>
<evidence type="ECO:0000256" key="5">
    <source>
        <dbReference type="SAM" id="Phobius"/>
    </source>
</evidence>
<name>A0A8D1MRC5_PIG</name>
<dbReference type="Proteomes" id="UP000694571">
    <property type="component" value="Unplaced"/>
</dbReference>